<feature type="region of interest" description="Disordered" evidence="1">
    <location>
        <begin position="1"/>
        <end position="20"/>
    </location>
</feature>
<comment type="caution">
    <text evidence="2">The sequence shown here is derived from an EMBL/GenBank/DDBJ whole genome shotgun (WGS) entry which is preliminary data.</text>
</comment>
<dbReference type="Proteomes" id="UP000292052">
    <property type="component" value="Unassembled WGS sequence"/>
</dbReference>
<dbReference type="AlphaFoldDB" id="A0A482VSD9"/>
<dbReference type="EMBL" id="QDEB01067950">
    <property type="protein sequence ID" value="RZC35775.1"/>
    <property type="molecule type" value="Genomic_DNA"/>
</dbReference>
<gene>
    <name evidence="2" type="ORF">BDFB_003810</name>
</gene>
<sequence>SATTSHHLPSGPHNDLGRNHSSTALFHTFVTNIGATEPLYQHLTPHPAKKHPFNLHTTLQFAEFIRNSTRSQTGKMAAVDETFSTLVRIVPSITSYHRCDWSMLGT</sequence>
<evidence type="ECO:0000313" key="2">
    <source>
        <dbReference type="EMBL" id="RZC35775.1"/>
    </source>
</evidence>
<evidence type="ECO:0000256" key="1">
    <source>
        <dbReference type="SAM" id="MobiDB-lite"/>
    </source>
</evidence>
<proteinExistence type="predicted"/>
<name>A0A482VSD9_ASBVE</name>
<organism evidence="2 3">
    <name type="scientific">Asbolus verrucosus</name>
    <name type="common">Desert ironclad beetle</name>
    <dbReference type="NCBI Taxonomy" id="1661398"/>
    <lineage>
        <taxon>Eukaryota</taxon>
        <taxon>Metazoa</taxon>
        <taxon>Ecdysozoa</taxon>
        <taxon>Arthropoda</taxon>
        <taxon>Hexapoda</taxon>
        <taxon>Insecta</taxon>
        <taxon>Pterygota</taxon>
        <taxon>Neoptera</taxon>
        <taxon>Endopterygota</taxon>
        <taxon>Coleoptera</taxon>
        <taxon>Polyphaga</taxon>
        <taxon>Cucujiformia</taxon>
        <taxon>Tenebrionidae</taxon>
        <taxon>Pimeliinae</taxon>
        <taxon>Asbolus</taxon>
    </lineage>
</organism>
<evidence type="ECO:0000313" key="3">
    <source>
        <dbReference type="Proteomes" id="UP000292052"/>
    </source>
</evidence>
<feature type="non-terminal residue" evidence="2">
    <location>
        <position position="1"/>
    </location>
</feature>
<reference evidence="2 3" key="1">
    <citation type="submission" date="2017-03" db="EMBL/GenBank/DDBJ databases">
        <title>Genome of the blue death feigning beetle - Asbolus verrucosus.</title>
        <authorList>
            <person name="Rider S.D."/>
        </authorList>
    </citation>
    <scope>NUCLEOTIDE SEQUENCE [LARGE SCALE GENOMIC DNA]</scope>
    <source>
        <strain evidence="2">Butters</strain>
        <tissue evidence="2">Head and leg muscle</tissue>
    </source>
</reference>
<accession>A0A482VSD9</accession>
<protein>
    <submittedName>
        <fullName evidence="2">Uncharacterized protein</fullName>
    </submittedName>
</protein>
<dbReference type="OrthoDB" id="10295891at2759"/>
<keyword evidence="3" id="KW-1185">Reference proteome</keyword>